<organism evidence="1 2">
    <name type="scientific">Pirellulimonas nuda</name>
    <dbReference type="NCBI Taxonomy" id="2528009"/>
    <lineage>
        <taxon>Bacteria</taxon>
        <taxon>Pseudomonadati</taxon>
        <taxon>Planctomycetota</taxon>
        <taxon>Planctomycetia</taxon>
        <taxon>Pirellulales</taxon>
        <taxon>Lacipirellulaceae</taxon>
        <taxon>Pirellulimonas</taxon>
    </lineage>
</organism>
<name>A0A518DCT2_9BACT</name>
<dbReference type="RefSeq" id="WP_145285535.1">
    <property type="nucleotide sequence ID" value="NZ_CP036291.1"/>
</dbReference>
<gene>
    <name evidence="1" type="ORF">Pla175_26830</name>
</gene>
<dbReference type="Gene3D" id="3.40.50.12370">
    <property type="match status" value="1"/>
</dbReference>
<dbReference type="Proteomes" id="UP000317429">
    <property type="component" value="Chromosome"/>
</dbReference>
<accession>A0A518DCT2</accession>
<proteinExistence type="predicted"/>
<reference evidence="1 2" key="1">
    <citation type="submission" date="2019-02" db="EMBL/GenBank/DDBJ databases">
        <title>Deep-cultivation of Planctomycetes and their phenomic and genomic characterization uncovers novel biology.</title>
        <authorList>
            <person name="Wiegand S."/>
            <person name="Jogler M."/>
            <person name="Boedeker C."/>
            <person name="Pinto D."/>
            <person name="Vollmers J."/>
            <person name="Rivas-Marin E."/>
            <person name="Kohn T."/>
            <person name="Peeters S.H."/>
            <person name="Heuer A."/>
            <person name="Rast P."/>
            <person name="Oberbeckmann S."/>
            <person name="Bunk B."/>
            <person name="Jeske O."/>
            <person name="Meyerdierks A."/>
            <person name="Storesund J.E."/>
            <person name="Kallscheuer N."/>
            <person name="Luecker S."/>
            <person name="Lage O.M."/>
            <person name="Pohl T."/>
            <person name="Merkel B.J."/>
            <person name="Hornburger P."/>
            <person name="Mueller R.-W."/>
            <person name="Bruemmer F."/>
            <person name="Labrenz M."/>
            <person name="Spormann A.M."/>
            <person name="Op den Camp H."/>
            <person name="Overmann J."/>
            <person name="Amann R."/>
            <person name="Jetten M.S.M."/>
            <person name="Mascher T."/>
            <person name="Medema M.H."/>
            <person name="Devos D.P."/>
            <person name="Kaster A.-K."/>
            <person name="Ovreas L."/>
            <person name="Rohde M."/>
            <person name="Galperin M.Y."/>
            <person name="Jogler C."/>
        </authorList>
    </citation>
    <scope>NUCLEOTIDE SEQUENCE [LARGE SCALE GENOMIC DNA]</scope>
    <source>
        <strain evidence="1 2">Pla175</strain>
    </source>
</reference>
<dbReference type="OrthoDB" id="249888at2"/>
<keyword evidence="2" id="KW-1185">Reference proteome</keyword>
<dbReference type="EMBL" id="CP036291">
    <property type="protein sequence ID" value="QDU89294.1"/>
    <property type="molecule type" value="Genomic_DNA"/>
</dbReference>
<dbReference type="KEGG" id="pnd:Pla175_26830"/>
<protein>
    <recommendedName>
        <fullName evidence="3">Universal stress protein family protein</fullName>
    </recommendedName>
</protein>
<dbReference type="AlphaFoldDB" id="A0A518DCT2"/>
<evidence type="ECO:0000313" key="1">
    <source>
        <dbReference type="EMBL" id="QDU89294.1"/>
    </source>
</evidence>
<dbReference type="SUPFAM" id="SSF52402">
    <property type="entry name" value="Adenine nucleotide alpha hydrolases-like"/>
    <property type="match status" value="1"/>
</dbReference>
<evidence type="ECO:0008006" key="3">
    <source>
        <dbReference type="Google" id="ProtNLM"/>
    </source>
</evidence>
<sequence>MPDPTQRHVDNELSDSMDLFERADVGAAVELRQLRPRKVLVATDGSAQDHALRSFAKQLQDRLACQLYWLAAGGQPPTGAEQTGDWVATPVDVDAAIEHDYDQILSAAASCGADLLMLGCPFGRDLESLGEDSAGTVMEVIAARSAVPTIFIRRPDAAGRDPSGHVRIVLTRENAAAPRAAGWAAGLVQPSGRLELLLMVEESTYKNFREIMNALQPDARFNPEDLEDALARTYAGLHSGLQRASEEFGFAYDLTLRYEADQQPITPEHPATHPALVALGLVRSDHDSRSEVYDFVRRSPHPVLVVPMD</sequence>
<evidence type="ECO:0000313" key="2">
    <source>
        <dbReference type="Proteomes" id="UP000317429"/>
    </source>
</evidence>